<keyword evidence="11" id="KW-1185">Reference proteome</keyword>
<dbReference type="GO" id="GO:0004400">
    <property type="term" value="F:histidinol-phosphate transaminase activity"/>
    <property type="evidence" value="ECO:0007669"/>
    <property type="project" value="UniProtKB-EC"/>
</dbReference>
<dbReference type="InterPro" id="IPR023214">
    <property type="entry name" value="HAD_sf"/>
</dbReference>
<dbReference type="PANTHER" id="PTHR42885:SF2">
    <property type="entry name" value="HISTIDINOL-PHOSPHATE AMINOTRANSFERASE"/>
    <property type="match status" value="1"/>
</dbReference>
<evidence type="ECO:0000256" key="3">
    <source>
        <dbReference type="ARBA" id="ARBA00012748"/>
    </source>
</evidence>
<dbReference type="EMBL" id="VIKR01000003">
    <property type="protein sequence ID" value="TQV73713.1"/>
    <property type="molecule type" value="Genomic_DNA"/>
</dbReference>
<dbReference type="Gene3D" id="3.90.1150.10">
    <property type="entry name" value="Aspartate Aminotransferase, domain 1"/>
    <property type="match status" value="1"/>
</dbReference>
<dbReference type="Gene3D" id="3.40.50.1000">
    <property type="entry name" value="HAD superfamily/HAD-like"/>
    <property type="match status" value="1"/>
</dbReference>
<gene>
    <name evidence="10" type="ORF">FLL45_12650</name>
</gene>
<dbReference type="SUPFAM" id="SSF53383">
    <property type="entry name" value="PLP-dependent transferases"/>
    <property type="match status" value="1"/>
</dbReference>
<evidence type="ECO:0000256" key="7">
    <source>
        <dbReference type="ARBA" id="ARBA00047481"/>
    </source>
</evidence>
<evidence type="ECO:0000256" key="2">
    <source>
        <dbReference type="ARBA" id="ARBA00005011"/>
    </source>
</evidence>
<evidence type="ECO:0000256" key="4">
    <source>
        <dbReference type="ARBA" id="ARBA00022576"/>
    </source>
</evidence>
<dbReference type="InterPro" id="IPR036412">
    <property type="entry name" value="HAD-like_sf"/>
</dbReference>
<sequence length="552" mass="61003">MTKTLKLDFNERSDATSPLANNDIYGRDLWLYPDRSKLEKQLADLNGLQANQVLCTNGGDEGIMILMRLIKETGKLILPLPAFSQYTWGVESWQLDSQLIAPQDDLSIDINATLEAIKQNSSSITIITRPNNPTGEMISLANVETILKTAKESGGWVFLDEAYIEFSSGFFDKPSESIELLNRYNNLVILRTFSKAFGLAGIRLGYLLGSENLIKGFVDRCMPFNVPQPSLTVAETALAESNREEVKQYCKTIQQNRDTLSRWLNDLGIEVLPSEANFVAIRLPAQQALATKSFLAKNGVLVRSFTDELMQNCLRITIPYELERLQSLLNQALAPKLICLDMDGVLVDTSGSYEATIIATVALLSDIKVTSEDIESLKNAGGYNNDWIVTQKLLSDRGFDFTLDAVTDAFQKIYLGENNDGLVANETPMIDAQLVSQINRKSETRFAIVTGRPRFEANAGTKLVGFEDVDIVSLDDVTEAKPSPEGIEKLQSKYSNFSWMCGDNPDDMQAANASNSLAIGIGSQNAATLYQAGADVVLNNINELEDWLCPIR</sequence>
<feature type="domain" description="Aminotransferase class I/classII large" evidence="9">
    <location>
        <begin position="27"/>
        <end position="319"/>
    </location>
</feature>
<dbReference type="AlphaFoldDB" id="A0A545T912"/>
<comment type="cofactor">
    <cofactor evidence="1 8">
        <name>pyridoxal 5'-phosphate</name>
        <dbReference type="ChEBI" id="CHEBI:597326"/>
    </cofactor>
</comment>
<keyword evidence="6 8" id="KW-0663">Pyridoxal phosphate</keyword>
<evidence type="ECO:0000256" key="6">
    <source>
        <dbReference type="ARBA" id="ARBA00022898"/>
    </source>
</evidence>
<evidence type="ECO:0000313" key="11">
    <source>
        <dbReference type="Proteomes" id="UP000317839"/>
    </source>
</evidence>
<dbReference type="SUPFAM" id="SSF56784">
    <property type="entry name" value="HAD-like"/>
    <property type="match status" value="1"/>
</dbReference>
<dbReference type="InterPro" id="IPR015424">
    <property type="entry name" value="PyrdxlP-dep_Trfase"/>
</dbReference>
<evidence type="ECO:0000256" key="5">
    <source>
        <dbReference type="ARBA" id="ARBA00022679"/>
    </source>
</evidence>
<dbReference type="SFLD" id="SFLDS00003">
    <property type="entry name" value="Haloacid_Dehalogenase"/>
    <property type="match status" value="1"/>
</dbReference>
<evidence type="ECO:0000256" key="8">
    <source>
        <dbReference type="RuleBase" id="RU003693"/>
    </source>
</evidence>
<accession>A0A545T912</accession>
<dbReference type="PANTHER" id="PTHR42885">
    <property type="entry name" value="HISTIDINOL-PHOSPHATE AMINOTRANSFERASE-RELATED"/>
    <property type="match status" value="1"/>
</dbReference>
<comment type="pathway">
    <text evidence="2">Amino-acid biosynthesis; L-histidine biosynthesis; L-histidine from 5-phospho-alpha-D-ribose 1-diphosphate: step 7/9.</text>
</comment>
<protein>
    <recommendedName>
        <fullName evidence="3">histidinol-phosphate transaminase</fullName>
        <ecNumber evidence="3">2.6.1.9</ecNumber>
    </recommendedName>
</protein>
<organism evidence="10 11">
    <name type="scientific">Aliikangiella marina</name>
    <dbReference type="NCBI Taxonomy" id="1712262"/>
    <lineage>
        <taxon>Bacteria</taxon>
        <taxon>Pseudomonadati</taxon>
        <taxon>Pseudomonadota</taxon>
        <taxon>Gammaproteobacteria</taxon>
        <taxon>Oceanospirillales</taxon>
        <taxon>Pleioneaceae</taxon>
        <taxon>Aliikangiella</taxon>
    </lineage>
</organism>
<comment type="similarity">
    <text evidence="8">Belongs to the class-II pyridoxal-phosphate-dependent aminotransferase family.</text>
</comment>
<proteinExistence type="inferred from homology"/>
<dbReference type="InterPro" id="IPR004839">
    <property type="entry name" value="Aminotransferase_I/II_large"/>
</dbReference>
<name>A0A545T912_9GAMM</name>
<comment type="catalytic activity">
    <reaction evidence="7">
        <text>L-histidinol phosphate + 2-oxoglutarate = 3-(imidazol-4-yl)-2-oxopropyl phosphate + L-glutamate</text>
        <dbReference type="Rhea" id="RHEA:23744"/>
        <dbReference type="ChEBI" id="CHEBI:16810"/>
        <dbReference type="ChEBI" id="CHEBI:29985"/>
        <dbReference type="ChEBI" id="CHEBI:57766"/>
        <dbReference type="ChEBI" id="CHEBI:57980"/>
        <dbReference type="EC" id="2.6.1.9"/>
    </reaction>
</comment>
<dbReference type="CDD" id="cd00609">
    <property type="entry name" value="AAT_like"/>
    <property type="match status" value="1"/>
</dbReference>
<dbReference type="OrthoDB" id="9813612at2"/>
<dbReference type="Gene3D" id="3.40.640.10">
    <property type="entry name" value="Type I PLP-dependent aspartate aminotransferase-like (Major domain)"/>
    <property type="match status" value="1"/>
</dbReference>
<keyword evidence="4 10" id="KW-0032">Aminotransferase</keyword>
<comment type="caution">
    <text evidence="10">The sequence shown here is derived from an EMBL/GenBank/DDBJ whole genome shotgun (WGS) entry which is preliminary data.</text>
</comment>
<dbReference type="GO" id="GO:0030170">
    <property type="term" value="F:pyridoxal phosphate binding"/>
    <property type="evidence" value="ECO:0007669"/>
    <property type="project" value="InterPro"/>
</dbReference>
<evidence type="ECO:0000256" key="1">
    <source>
        <dbReference type="ARBA" id="ARBA00001933"/>
    </source>
</evidence>
<dbReference type="SFLD" id="SFLDG01129">
    <property type="entry name" value="C1.5:_HAD__Beta-PGM__Phosphata"/>
    <property type="match status" value="1"/>
</dbReference>
<dbReference type="Proteomes" id="UP000317839">
    <property type="component" value="Unassembled WGS sequence"/>
</dbReference>
<dbReference type="Pfam" id="PF00702">
    <property type="entry name" value="Hydrolase"/>
    <property type="match status" value="1"/>
</dbReference>
<dbReference type="PROSITE" id="PS00599">
    <property type="entry name" value="AA_TRANSFER_CLASS_2"/>
    <property type="match status" value="1"/>
</dbReference>
<dbReference type="InterPro" id="IPR001917">
    <property type="entry name" value="Aminotrans_II_pyridoxalP_BS"/>
</dbReference>
<evidence type="ECO:0000313" key="10">
    <source>
        <dbReference type="EMBL" id="TQV73713.1"/>
    </source>
</evidence>
<evidence type="ECO:0000259" key="9">
    <source>
        <dbReference type="Pfam" id="PF00155"/>
    </source>
</evidence>
<dbReference type="InterPro" id="IPR015421">
    <property type="entry name" value="PyrdxlP-dep_Trfase_major"/>
</dbReference>
<reference evidence="10 11" key="1">
    <citation type="submission" date="2019-06" db="EMBL/GenBank/DDBJ databases">
        <title>Draft genome of Aliikangiella marina GYP-15.</title>
        <authorList>
            <person name="Wang G."/>
        </authorList>
    </citation>
    <scope>NUCLEOTIDE SEQUENCE [LARGE SCALE GENOMIC DNA]</scope>
    <source>
        <strain evidence="10 11">GYP-15</strain>
    </source>
</reference>
<dbReference type="EC" id="2.6.1.9" evidence="3"/>
<keyword evidence="5 10" id="KW-0808">Transferase</keyword>
<dbReference type="InterPro" id="IPR015422">
    <property type="entry name" value="PyrdxlP-dep_Trfase_small"/>
</dbReference>
<dbReference type="Pfam" id="PF00155">
    <property type="entry name" value="Aminotran_1_2"/>
    <property type="match status" value="1"/>
</dbReference>
<dbReference type="RefSeq" id="WP_142942421.1">
    <property type="nucleotide sequence ID" value="NZ_VIKR01000003.1"/>
</dbReference>